<feature type="region of interest" description="Disordered" evidence="9">
    <location>
        <begin position="91"/>
        <end position="111"/>
    </location>
</feature>
<evidence type="ECO:0000256" key="4">
    <source>
        <dbReference type="ARBA" id="ARBA00022980"/>
    </source>
</evidence>
<keyword evidence="6" id="KW-0687">Ribonucleoprotein</keyword>
<evidence type="ECO:0000256" key="8">
    <source>
        <dbReference type="ARBA" id="ARBA00035363"/>
    </source>
</evidence>
<reference evidence="10" key="1">
    <citation type="submission" date="2019-08" db="EMBL/GenBank/DDBJ databases">
        <title>The genome of the North American firefly Photinus pyralis.</title>
        <authorList>
            <consortium name="Photinus pyralis genome working group"/>
            <person name="Fallon T.R."/>
            <person name="Sander Lower S.E."/>
            <person name="Weng J.-K."/>
        </authorList>
    </citation>
    <scope>NUCLEOTIDE SEQUENCE</scope>
    <source>
        <strain evidence="10">TRF0915ILg1</strain>
        <tissue evidence="10">Whole body</tissue>
    </source>
</reference>
<feature type="compositionally biased region" description="Basic and acidic residues" evidence="9">
    <location>
        <begin position="54"/>
        <end position="65"/>
    </location>
</feature>
<name>A0A8K0CH18_IGNLU</name>
<evidence type="ECO:0000256" key="1">
    <source>
        <dbReference type="ARBA" id="ARBA00004173"/>
    </source>
</evidence>
<keyword evidence="11" id="KW-1185">Reference proteome</keyword>
<keyword evidence="3" id="KW-0809">Transit peptide</keyword>
<organism evidence="10 11">
    <name type="scientific">Ignelater luminosus</name>
    <name type="common">Cucubano</name>
    <name type="synonym">Pyrophorus luminosus</name>
    <dbReference type="NCBI Taxonomy" id="2038154"/>
    <lineage>
        <taxon>Eukaryota</taxon>
        <taxon>Metazoa</taxon>
        <taxon>Ecdysozoa</taxon>
        <taxon>Arthropoda</taxon>
        <taxon>Hexapoda</taxon>
        <taxon>Insecta</taxon>
        <taxon>Pterygota</taxon>
        <taxon>Neoptera</taxon>
        <taxon>Endopterygota</taxon>
        <taxon>Coleoptera</taxon>
        <taxon>Polyphaga</taxon>
        <taxon>Elateriformia</taxon>
        <taxon>Elateroidea</taxon>
        <taxon>Elateridae</taxon>
        <taxon>Agrypninae</taxon>
        <taxon>Pyrophorini</taxon>
        <taxon>Ignelater</taxon>
    </lineage>
</organism>
<dbReference type="GO" id="GO:0003735">
    <property type="term" value="F:structural constituent of ribosome"/>
    <property type="evidence" value="ECO:0007669"/>
    <property type="project" value="InterPro"/>
</dbReference>
<dbReference type="AlphaFoldDB" id="A0A8K0CH18"/>
<feature type="region of interest" description="Disordered" evidence="9">
    <location>
        <begin position="31"/>
        <end position="65"/>
    </location>
</feature>
<evidence type="ECO:0000313" key="10">
    <source>
        <dbReference type="EMBL" id="KAF2887135.1"/>
    </source>
</evidence>
<evidence type="ECO:0000256" key="7">
    <source>
        <dbReference type="ARBA" id="ARBA00035133"/>
    </source>
</evidence>
<evidence type="ECO:0000313" key="11">
    <source>
        <dbReference type="Proteomes" id="UP000801492"/>
    </source>
</evidence>
<feature type="compositionally biased region" description="Low complexity" evidence="9">
    <location>
        <begin position="31"/>
        <end position="50"/>
    </location>
</feature>
<comment type="subcellular location">
    <subcellularLocation>
        <location evidence="1">Mitochondrion</location>
    </subcellularLocation>
</comment>
<dbReference type="PANTHER" id="PTHR13231">
    <property type="entry name" value="MITOCHONDRIAL RIBOSOMAL PROTEIN S31"/>
    <property type="match status" value="1"/>
</dbReference>
<dbReference type="PANTHER" id="PTHR13231:SF3">
    <property type="entry name" value="SMALL RIBOSOMAL SUBUNIT PROTEIN MS31"/>
    <property type="match status" value="1"/>
</dbReference>
<evidence type="ECO:0000256" key="3">
    <source>
        <dbReference type="ARBA" id="ARBA00022946"/>
    </source>
</evidence>
<comment type="similarity">
    <text evidence="2">Belongs to the mitochondrion-specific ribosomal protein mS31 family.</text>
</comment>
<dbReference type="Pfam" id="PF15433">
    <property type="entry name" value="MRP-S31"/>
    <property type="match status" value="1"/>
</dbReference>
<feature type="region of interest" description="Disordered" evidence="9">
    <location>
        <begin position="198"/>
        <end position="219"/>
    </location>
</feature>
<dbReference type="EMBL" id="VTPC01084976">
    <property type="protein sequence ID" value="KAF2887135.1"/>
    <property type="molecule type" value="Genomic_DNA"/>
</dbReference>
<proteinExistence type="inferred from homology"/>
<feature type="compositionally biased region" description="Polar residues" evidence="9">
    <location>
        <begin position="205"/>
        <end position="218"/>
    </location>
</feature>
<accession>A0A8K0CH18</accession>
<comment type="caution">
    <text evidence="10">The sequence shown here is derived from an EMBL/GenBank/DDBJ whole genome shotgun (WGS) entry which is preliminary data.</text>
</comment>
<protein>
    <recommendedName>
        <fullName evidence="7">Small ribosomal subunit protein mS31</fullName>
    </recommendedName>
    <alternativeName>
        <fullName evidence="8">28S ribosomal protein S31, mitochondrial</fullName>
    </alternativeName>
</protein>
<dbReference type="InterPro" id="IPR026299">
    <property type="entry name" value="MRP-S31"/>
</dbReference>
<evidence type="ECO:0000256" key="5">
    <source>
        <dbReference type="ARBA" id="ARBA00023128"/>
    </source>
</evidence>
<keyword evidence="4" id="KW-0689">Ribosomal protein</keyword>
<evidence type="ECO:0000256" key="2">
    <source>
        <dbReference type="ARBA" id="ARBA00011057"/>
    </source>
</evidence>
<evidence type="ECO:0000256" key="9">
    <source>
        <dbReference type="SAM" id="MobiDB-lite"/>
    </source>
</evidence>
<keyword evidence="5" id="KW-0496">Mitochondrion</keyword>
<sequence length="386" mass="44824">MMRLNLFLKSNSNINKIQAQAFLQRSFSTNKSNSITTSSSSSSSSSSSDSSSDDEQKKGFDKQKSVEAREKLNLLLNRMIQEDAVSKKYPKLELAKPKNQREKDVRTEPGTKSIKKEPVEQQVVKAVKAVAKSVGGDVKQTESELLQKLLSAEETQQTTATNLSDLFKDMKIDRETKATEQVSRAHQVRQLIQTVKPARSKISTKKTSQYPRKQQSQDDMMDERVDLFGSDRLGIFPSREEVDKWENPELNKTWKSLYERELRLTVTHPPANYFQQVILWTEQKKLWRFPIDNEQDLEKEKKVYFTEHVFLEKHLEPWCPPKGPLRHFMELVCVGLSKNYYLTVEQKKEHIEWFRNYFVEKKKVLTEVGAIPANFKIDEDVKKIEG</sequence>
<dbReference type="OrthoDB" id="5989925at2759"/>
<dbReference type="Proteomes" id="UP000801492">
    <property type="component" value="Unassembled WGS sequence"/>
</dbReference>
<gene>
    <name evidence="10" type="ORF">ILUMI_19039</name>
</gene>
<dbReference type="GO" id="GO:0005763">
    <property type="term" value="C:mitochondrial small ribosomal subunit"/>
    <property type="evidence" value="ECO:0007669"/>
    <property type="project" value="InterPro"/>
</dbReference>
<evidence type="ECO:0000256" key="6">
    <source>
        <dbReference type="ARBA" id="ARBA00023274"/>
    </source>
</evidence>